<comment type="caution">
    <text evidence="5">The sequence shown here is derived from an EMBL/GenBank/DDBJ whole genome shotgun (WGS) entry which is preliminary data.</text>
</comment>
<dbReference type="PANTHER" id="PTHR43666:SF1">
    <property type="entry name" value="CONSERVED PROTEIN"/>
    <property type="match status" value="1"/>
</dbReference>
<accession>A0ABT2ERL1</accession>
<dbReference type="Gene3D" id="3.30.2290.10">
    <property type="entry name" value="PmbA/TldD superfamily"/>
    <property type="match status" value="1"/>
</dbReference>
<dbReference type="InterPro" id="IPR045569">
    <property type="entry name" value="Metalloprtase-TldD/E_C"/>
</dbReference>
<feature type="domain" description="Metalloprotease TldD/E C-terminal" evidence="3">
    <location>
        <begin position="216"/>
        <end position="437"/>
    </location>
</feature>
<keyword evidence="5" id="KW-0645">Protease</keyword>
<gene>
    <name evidence="5" type="ORF">M2350_001971</name>
</gene>
<feature type="domain" description="Metalloprotease TldD/E central" evidence="4">
    <location>
        <begin position="115"/>
        <end position="208"/>
    </location>
</feature>
<keyword evidence="6" id="KW-1185">Reference proteome</keyword>
<evidence type="ECO:0000259" key="3">
    <source>
        <dbReference type="Pfam" id="PF19289"/>
    </source>
</evidence>
<name>A0ABT2ERL1_9BACT</name>
<keyword evidence="5" id="KW-0378">Hydrolase</keyword>
<protein>
    <submittedName>
        <fullName evidence="5">Zn-dependent protease</fullName>
    </submittedName>
</protein>
<evidence type="ECO:0000313" key="5">
    <source>
        <dbReference type="EMBL" id="MCS3919558.1"/>
    </source>
</evidence>
<evidence type="ECO:0000259" key="2">
    <source>
        <dbReference type="Pfam" id="PF01523"/>
    </source>
</evidence>
<reference evidence="5 6" key="1">
    <citation type="submission" date="2022-08" db="EMBL/GenBank/DDBJ databases">
        <title>Bacterial and archaeal communities from various locations to study Microbial Dark Matter (Phase II).</title>
        <authorList>
            <person name="Stepanauskas R."/>
        </authorList>
    </citation>
    <scope>NUCLEOTIDE SEQUENCE [LARGE SCALE GENOMIC DNA]</scope>
    <source>
        <strain evidence="5 6">PD1</strain>
    </source>
</reference>
<dbReference type="SUPFAM" id="SSF111283">
    <property type="entry name" value="Putative modulator of DNA gyrase, PmbA/TldD"/>
    <property type="match status" value="1"/>
</dbReference>
<evidence type="ECO:0000313" key="6">
    <source>
        <dbReference type="Proteomes" id="UP001204798"/>
    </source>
</evidence>
<dbReference type="InterPro" id="IPR036059">
    <property type="entry name" value="TldD/PmbA_sf"/>
</dbReference>
<evidence type="ECO:0000259" key="4">
    <source>
        <dbReference type="Pfam" id="PF19290"/>
    </source>
</evidence>
<dbReference type="RefSeq" id="WP_259096091.1">
    <property type="nucleotide sequence ID" value="NZ_CP130454.1"/>
</dbReference>
<dbReference type="PANTHER" id="PTHR43666">
    <property type="entry name" value="TLDD PROTEIN"/>
    <property type="match status" value="1"/>
</dbReference>
<dbReference type="Proteomes" id="UP001204798">
    <property type="component" value="Unassembled WGS sequence"/>
</dbReference>
<feature type="domain" description="Metalloprotease TldD/E N-terminal" evidence="2">
    <location>
        <begin position="22"/>
        <end position="85"/>
    </location>
</feature>
<dbReference type="EMBL" id="JANUCP010000003">
    <property type="protein sequence ID" value="MCS3919558.1"/>
    <property type="molecule type" value="Genomic_DNA"/>
</dbReference>
<sequence length="445" mass="48582">MRDEVKRLAETVLGLSKADETEVVVSGGDEALTRFAENVIHQNIARTELTITVRAFVGKRMAEATTNRTDEASLKETVERAIEAAKQMPEDENILPRLQPQTYQQVQAVDEAIVQITPKERAELISEVIGKCKSHGTKAAGALSNSYGFYAVANSNGLFAYYERTNLAFSITVATDEGTGWASASGFRKSDVDVLAVGEKALQKALLNRNPKELPPGSYRVILEPPAVADLLLFMASGFNALAVDEGRSWLVGKLGQKVVGENITLVSDVYHPLHQGCPFDAEGFPTQRVVLIEKGVAVGLVYDRVTAQKHGVNPTGHSVDPTGAYGAFPRGLVMEGEDKSLQDLIAETDKGLLVSRLWYIRTVDPMKVLLTGMTRDGVFLIEGGQIVAAVKNFRFNESVIAMLNKVEVMTRPERAGAPEWEWTEVVPALRVSEFRFTDVTVFAG</sequence>
<evidence type="ECO:0000256" key="1">
    <source>
        <dbReference type="ARBA" id="ARBA00005836"/>
    </source>
</evidence>
<dbReference type="InterPro" id="IPR002510">
    <property type="entry name" value="Metalloprtase-TldD/E_N"/>
</dbReference>
<dbReference type="InterPro" id="IPR035068">
    <property type="entry name" value="TldD/PmbA_N"/>
</dbReference>
<organism evidence="5 6">
    <name type="scientific">Candidatus Fervidibacter sacchari</name>
    <dbReference type="NCBI Taxonomy" id="1448929"/>
    <lineage>
        <taxon>Bacteria</taxon>
        <taxon>Candidatus Fervidibacterota</taxon>
        <taxon>Candidatus Fervidibacter</taxon>
    </lineage>
</organism>
<proteinExistence type="inferred from homology"/>
<comment type="similarity">
    <text evidence="1">Belongs to the peptidase U62 family.</text>
</comment>
<dbReference type="Pfam" id="PF19289">
    <property type="entry name" value="PmbA_TldD_3rd"/>
    <property type="match status" value="1"/>
</dbReference>
<dbReference type="Pfam" id="PF01523">
    <property type="entry name" value="PmbA_TldD_1st"/>
    <property type="match status" value="1"/>
</dbReference>
<dbReference type="Pfam" id="PF19290">
    <property type="entry name" value="PmbA_TldD_2nd"/>
    <property type="match status" value="1"/>
</dbReference>
<dbReference type="GO" id="GO:0008233">
    <property type="term" value="F:peptidase activity"/>
    <property type="evidence" value="ECO:0007669"/>
    <property type="project" value="UniProtKB-KW"/>
</dbReference>
<dbReference type="InterPro" id="IPR045570">
    <property type="entry name" value="Metalloprtase-TldD/E_cen_dom"/>
</dbReference>
<dbReference type="GO" id="GO:0006508">
    <property type="term" value="P:proteolysis"/>
    <property type="evidence" value="ECO:0007669"/>
    <property type="project" value="UniProtKB-KW"/>
</dbReference>